<accession>A0ACB8RTX6</accession>
<reference evidence="1" key="2">
    <citation type="journal article" date="2022" name="New Phytol.">
        <title>Evolutionary transition to the ectomycorrhizal habit in the genomes of a hyperdiverse lineage of mushroom-forming fungi.</title>
        <authorList>
            <person name="Looney B."/>
            <person name="Miyauchi S."/>
            <person name="Morin E."/>
            <person name="Drula E."/>
            <person name="Courty P.E."/>
            <person name="Kohler A."/>
            <person name="Kuo A."/>
            <person name="LaButti K."/>
            <person name="Pangilinan J."/>
            <person name="Lipzen A."/>
            <person name="Riley R."/>
            <person name="Andreopoulos W."/>
            <person name="He G."/>
            <person name="Johnson J."/>
            <person name="Nolan M."/>
            <person name="Tritt A."/>
            <person name="Barry K.W."/>
            <person name="Grigoriev I.V."/>
            <person name="Nagy L.G."/>
            <person name="Hibbett D."/>
            <person name="Henrissat B."/>
            <person name="Matheny P.B."/>
            <person name="Labbe J."/>
            <person name="Martin F.M."/>
        </authorList>
    </citation>
    <scope>NUCLEOTIDE SEQUENCE</scope>
    <source>
        <strain evidence="1">FP105234-sp</strain>
    </source>
</reference>
<evidence type="ECO:0000313" key="1">
    <source>
        <dbReference type="EMBL" id="KAI0047041.1"/>
    </source>
</evidence>
<name>A0ACB8RTX6_9AGAM</name>
<organism evidence="1 2">
    <name type="scientific">Auriscalpium vulgare</name>
    <dbReference type="NCBI Taxonomy" id="40419"/>
    <lineage>
        <taxon>Eukaryota</taxon>
        <taxon>Fungi</taxon>
        <taxon>Dikarya</taxon>
        <taxon>Basidiomycota</taxon>
        <taxon>Agaricomycotina</taxon>
        <taxon>Agaricomycetes</taxon>
        <taxon>Russulales</taxon>
        <taxon>Auriscalpiaceae</taxon>
        <taxon>Auriscalpium</taxon>
    </lineage>
</organism>
<keyword evidence="2" id="KW-1185">Reference proteome</keyword>
<comment type="caution">
    <text evidence="1">The sequence shown here is derived from an EMBL/GenBank/DDBJ whole genome shotgun (WGS) entry which is preliminary data.</text>
</comment>
<gene>
    <name evidence="1" type="ORF">FA95DRAFT_1288236</name>
</gene>
<reference evidence="1" key="1">
    <citation type="submission" date="2021-02" db="EMBL/GenBank/DDBJ databases">
        <authorList>
            <consortium name="DOE Joint Genome Institute"/>
            <person name="Ahrendt S."/>
            <person name="Looney B.P."/>
            <person name="Miyauchi S."/>
            <person name="Morin E."/>
            <person name="Drula E."/>
            <person name="Courty P.E."/>
            <person name="Chicoki N."/>
            <person name="Fauchery L."/>
            <person name="Kohler A."/>
            <person name="Kuo A."/>
            <person name="Labutti K."/>
            <person name="Pangilinan J."/>
            <person name="Lipzen A."/>
            <person name="Riley R."/>
            <person name="Andreopoulos W."/>
            <person name="He G."/>
            <person name="Johnson J."/>
            <person name="Barry K.W."/>
            <person name="Grigoriev I.V."/>
            <person name="Nagy L."/>
            <person name="Hibbett D."/>
            <person name="Henrissat B."/>
            <person name="Matheny P.B."/>
            <person name="Labbe J."/>
            <person name="Martin F."/>
        </authorList>
    </citation>
    <scope>NUCLEOTIDE SEQUENCE</scope>
    <source>
        <strain evidence="1">FP105234-sp</strain>
    </source>
</reference>
<dbReference type="Proteomes" id="UP000814033">
    <property type="component" value="Unassembled WGS sequence"/>
</dbReference>
<sequence>MNFEGADNTIRVWENTTYTEVARLPHASPVVTAVWMAEDVGILALCENASIIKWTRPPANDSWHWGKIAEPNPSDRKVDDVPTAMAYFKDKIAVAFPRQGVKVWMLNKGTWQAQRSILRQNVTAIKFVEDGDALLGGTKDGVLWYCMVPNGTLRAYTFFRDKVSHIDVNSTESHVVVSQLGGRAHLVSIFQDANRGKIEQVYALKEGSLRQGNYDAGALFAARDALVVFGSVDGYVIVWDKNNSEVVYGLDHGEGIVASALGSRRAGGDGALITGSVDGKLAWWSDPGCE</sequence>
<protein>
    <submittedName>
        <fullName evidence="1">WD40 repeat-like protein</fullName>
    </submittedName>
</protein>
<dbReference type="EMBL" id="MU275912">
    <property type="protein sequence ID" value="KAI0047041.1"/>
    <property type="molecule type" value="Genomic_DNA"/>
</dbReference>
<evidence type="ECO:0000313" key="2">
    <source>
        <dbReference type="Proteomes" id="UP000814033"/>
    </source>
</evidence>
<proteinExistence type="predicted"/>